<protein>
    <submittedName>
        <fullName evidence="1">Polymerase/histidinol phosphatase-like protein</fullName>
    </submittedName>
</protein>
<gene>
    <name evidence="1" type="ORF">V1517DRAFT_323328</name>
</gene>
<evidence type="ECO:0000313" key="2">
    <source>
        <dbReference type="Proteomes" id="UP001489719"/>
    </source>
</evidence>
<keyword evidence="2" id="KW-1185">Reference proteome</keyword>
<comment type="caution">
    <text evidence="1">The sequence shown here is derived from an EMBL/GenBank/DDBJ whole genome shotgun (WGS) entry which is preliminary data.</text>
</comment>
<name>A0ACC3TN38_9ASCO</name>
<dbReference type="Proteomes" id="UP001489719">
    <property type="component" value="Unassembled WGS sequence"/>
</dbReference>
<dbReference type="EMBL" id="MU970076">
    <property type="protein sequence ID" value="KAK9322499.1"/>
    <property type="molecule type" value="Genomic_DNA"/>
</dbReference>
<evidence type="ECO:0000313" key="1">
    <source>
        <dbReference type="EMBL" id="KAK9322499.1"/>
    </source>
</evidence>
<proteinExistence type="predicted"/>
<sequence>MRSHHSHSGDYILHAKDHLEDIVREVIARGFKSYCLTEHIPRNNPADLYPEEKHLQISDLESNFDRFYHHARQLQYQYADQITLLVGCETDYIRPDFRFLIANLRSKYKFDMIVGSVHHVKEIPIDFDVSTWELAMRKCGAGTPRDLYAAYFDEQYDMLVDLKPPVVGHFDLIRLFSVEDSEQPISQWPEVLQRVERNLEFIIGYGGLIELNSAAIRKGWSEPYPRADICKMVLEKGGQFCLSDDSHGIAQIGLNFHKTLKQMDKLGITELSYIDLENGGTVIRKEIVAAIKADPFWNQYAQNDMTRY</sequence>
<accession>A0ACC3TN38</accession>
<reference evidence="2" key="1">
    <citation type="journal article" date="2024" name="Front. Bioeng. Biotechnol.">
        <title>Genome-scale model development and genomic sequencing of the oleaginous clade Lipomyces.</title>
        <authorList>
            <person name="Czajka J.J."/>
            <person name="Han Y."/>
            <person name="Kim J."/>
            <person name="Mondo S.J."/>
            <person name="Hofstad B.A."/>
            <person name="Robles A."/>
            <person name="Haridas S."/>
            <person name="Riley R."/>
            <person name="LaButti K."/>
            <person name="Pangilinan J."/>
            <person name="Andreopoulos W."/>
            <person name="Lipzen A."/>
            <person name="Yan J."/>
            <person name="Wang M."/>
            <person name="Ng V."/>
            <person name="Grigoriev I.V."/>
            <person name="Spatafora J.W."/>
            <person name="Magnuson J.K."/>
            <person name="Baker S.E."/>
            <person name="Pomraning K.R."/>
        </authorList>
    </citation>
    <scope>NUCLEOTIDE SEQUENCE [LARGE SCALE GENOMIC DNA]</scope>
    <source>
        <strain evidence="2">CBS 10300</strain>
    </source>
</reference>
<organism evidence="1 2">
    <name type="scientific">Lipomyces orientalis</name>
    <dbReference type="NCBI Taxonomy" id="1233043"/>
    <lineage>
        <taxon>Eukaryota</taxon>
        <taxon>Fungi</taxon>
        <taxon>Dikarya</taxon>
        <taxon>Ascomycota</taxon>
        <taxon>Saccharomycotina</taxon>
        <taxon>Lipomycetes</taxon>
        <taxon>Lipomycetales</taxon>
        <taxon>Lipomycetaceae</taxon>
        <taxon>Lipomyces</taxon>
    </lineage>
</organism>